<gene>
    <name evidence="2" type="ORF">EW146_g3730</name>
</gene>
<accession>A0A4V3XFC4</accession>
<feature type="chain" id="PRO_5020870216" evidence="1">
    <location>
        <begin position="29"/>
        <end position="248"/>
    </location>
</feature>
<evidence type="ECO:0000313" key="2">
    <source>
        <dbReference type="EMBL" id="THH16993.1"/>
    </source>
</evidence>
<name>A0A4V3XFC4_9AGAM</name>
<organism evidence="2 3">
    <name type="scientific">Bondarzewia mesenterica</name>
    <dbReference type="NCBI Taxonomy" id="1095465"/>
    <lineage>
        <taxon>Eukaryota</taxon>
        <taxon>Fungi</taxon>
        <taxon>Dikarya</taxon>
        <taxon>Basidiomycota</taxon>
        <taxon>Agaricomycotina</taxon>
        <taxon>Agaricomycetes</taxon>
        <taxon>Russulales</taxon>
        <taxon>Bondarzewiaceae</taxon>
        <taxon>Bondarzewia</taxon>
    </lineage>
</organism>
<comment type="caution">
    <text evidence="2">The sequence shown here is derived from an EMBL/GenBank/DDBJ whole genome shotgun (WGS) entry which is preliminary data.</text>
</comment>
<dbReference type="OrthoDB" id="2497682at2759"/>
<proteinExistence type="predicted"/>
<keyword evidence="1" id="KW-0732">Signal</keyword>
<protein>
    <submittedName>
        <fullName evidence="2">Uncharacterized protein</fullName>
    </submittedName>
</protein>
<evidence type="ECO:0000256" key="1">
    <source>
        <dbReference type="SAM" id="SignalP"/>
    </source>
</evidence>
<dbReference type="Proteomes" id="UP000310158">
    <property type="component" value="Unassembled WGS sequence"/>
</dbReference>
<sequence>MRAILFAVHAMSVALLLGSPFGSPQVLAKPIPMPMPLTDHRARSLSNLPVKIRTSKALHDSNSSISSDHTRRLRGIDNNSDIKNVMLLKDFSDKASGNAENIKTCSSEAEFGGDRGSDFADRCTSEVKAFRSNLLGFQDVLADLGRDKGLANYDPDNELETLLKNIVNLNKEVLKDVDILIYSLPIVGPILGPIVYEVKCILIDVLDAVENLTDAILNAIRPLLGPFIEGYSLTTSCKSGIQLSGLCL</sequence>
<reference evidence="2 3" key="1">
    <citation type="submission" date="2019-02" db="EMBL/GenBank/DDBJ databases">
        <title>Genome sequencing of the rare red list fungi Bondarzewia mesenterica.</title>
        <authorList>
            <person name="Buettner E."/>
            <person name="Kellner H."/>
        </authorList>
    </citation>
    <scope>NUCLEOTIDE SEQUENCE [LARGE SCALE GENOMIC DNA]</scope>
    <source>
        <strain evidence="2 3">DSM 108281</strain>
    </source>
</reference>
<dbReference type="EMBL" id="SGPL01000131">
    <property type="protein sequence ID" value="THH16993.1"/>
    <property type="molecule type" value="Genomic_DNA"/>
</dbReference>
<dbReference type="AlphaFoldDB" id="A0A4V3XFC4"/>
<keyword evidence="3" id="KW-1185">Reference proteome</keyword>
<feature type="signal peptide" evidence="1">
    <location>
        <begin position="1"/>
        <end position="28"/>
    </location>
</feature>
<evidence type="ECO:0000313" key="3">
    <source>
        <dbReference type="Proteomes" id="UP000310158"/>
    </source>
</evidence>